<organism evidence="1 2">
    <name type="scientific">Pseudoalteromonas piscicida</name>
    <dbReference type="NCBI Taxonomy" id="43662"/>
    <lineage>
        <taxon>Bacteria</taxon>
        <taxon>Pseudomonadati</taxon>
        <taxon>Pseudomonadota</taxon>
        <taxon>Gammaproteobacteria</taxon>
        <taxon>Alteromonadales</taxon>
        <taxon>Pseudoalteromonadaceae</taxon>
        <taxon>Pseudoalteromonas</taxon>
    </lineage>
</organism>
<dbReference type="Proteomes" id="UP000305423">
    <property type="component" value="Unassembled WGS sequence"/>
</dbReference>
<dbReference type="EMBL" id="PNEL01000032">
    <property type="protein sequence ID" value="TMN76274.1"/>
    <property type="molecule type" value="Genomic_DNA"/>
</dbReference>
<sequence>MDDISTELSQIDEVDVSRYMSWTKYLENAFSNCNLGSAWGEFMKQLGEPAFDYLHMTAGMLSSNRPQPILPLSELNQIYSGAKELLEEVINSDLPINIKKYFSEQLRKIIISIEEYKITGSYEVVSIVDATFGKAVLSKDLTDKKDTNTVMKKFWSFMANTALIVSSVSGLLQIADYTAKTFPELNVLEKVINAPVEKK</sequence>
<dbReference type="AlphaFoldDB" id="A0AAQ2ESM7"/>
<gene>
    <name evidence="1" type="ORF">CWB74_13840</name>
</gene>
<evidence type="ECO:0000313" key="1">
    <source>
        <dbReference type="EMBL" id="TMN76274.1"/>
    </source>
</evidence>
<proteinExistence type="predicted"/>
<dbReference type="RefSeq" id="WP_138527081.1">
    <property type="nucleotide sequence ID" value="NZ_PNED01000037.1"/>
</dbReference>
<reference evidence="2" key="2">
    <citation type="submission" date="2019-06" db="EMBL/GenBank/DDBJ databases">
        <title>Co-occurence of chitin degradation, pigmentation and bioactivity in marine Pseudoalteromonas.</title>
        <authorList>
            <person name="Sonnenschein E.C."/>
            <person name="Bech P.K."/>
        </authorList>
    </citation>
    <scope>NUCLEOTIDE SEQUENCE [LARGE SCALE GENOMIC DNA]</scope>
    <source>
        <strain evidence="2">S1607</strain>
    </source>
</reference>
<protein>
    <submittedName>
        <fullName evidence="1">Uncharacterized protein</fullName>
    </submittedName>
</protein>
<evidence type="ECO:0000313" key="2">
    <source>
        <dbReference type="Proteomes" id="UP000305423"/>
    </source>
</evidence>
<accession>A0AAQ2ESM7</accession>
<comment type="caution">
    <text evidence="1">The sequence shown here is derived from an EMBL/GenBank/DDBJ whole genome shotgun (WGS) entry which is preliminary data.</text>
</comment>
<name>A0AAQ2ESM7_PSEO7</name>
<reference evidence="1 2" key="1">
    <citation type="submission" date="2017-12" db="EMBL/GenBank/DDBJ databases">
        <authorList>
            <person name="Paulsen S."/>
            <person name="Gram L.K."/>
        </authorList>
    </citation>
    <scope>NUCLEOTIDE SEQUENCE [LARGE SCALE GENOMIC DNA]</scope>
    <source>
        <strain evidence="1 2">S1607</strain>
    </source>
</reference>